<keyword evidence="2" id="KW-1185">Reference proteome</keyword>
<reference evidence="1 2" key="1">
    <citation type="submission" date="2015-01" db="EMBL/GenBank/DDBJ databases">
        <title>Comparative genomics of non-oral Prevotella species.</title>
        <authorList>
            <person name="Accetto T."/>
            <person name="Nograsek B."/>
            <person name="Avgustin G."/>
        </authorList>
    </citation>
    <scope>NUCLEOTIDE SEQUENCE [LARGE SCALE GENOMIC DNA]</scope>
    <source>
        <strain evidence="1 2">P5-119</strain>
    </source>
</reference>
<evidence type="ECO:0000313" key="1">
    <source>
        <dbReference type="EMBL" id="KIP64287.1"/>
    </source>
</evidence>
<dbReference type="Proteomes" id="UP000032046">
    <property type="component" value="Unassembled WGS sequence"/>
</dbReference>
<evidence type="ECO:0000313" key="2">
    <source>
        <dbReference type="Proteomes" id="UP000032046"/>
    </source>
</evidence>
<protein>
    <submittedName>
        <fullName evidence="1">Uncharacterized protein</fullName>
    </submittedName>
</protein>
<dbReference type="EMBL" id="JXQK01000026">
    <property type="protein sequence ID" value="KIP64287.1"/>
    <property type="molecule type" value="Genomic_DNA"/>
</dbReference>
<accession>A0A0D0J1W2</accession>
<sequence length="110" mass="12415">MIVIFVLYFISYLLILKELSYKNALKNENIELDTLTIKSQHETIKEQCETIDYYKYYYNAAEDLLTSIQDSSGIGRVGPTGINMCGDIPANYIAARGKLNSKGNVIKVQP</sequence>
<name>A0A0D0J1W2_9BACT</name>
<comment type="caution">
    <text evidence="1">The sequence shown here is derived from an EMBL/GenBank/DDBJ whole genome shotgun (WGS) entry which is preliminary data.</text>
</comment>
<gene>
    <name evidence="1" type="ORF">ST44_02505</name>
</gene>
<organism evidence="1 2">
    <name type="scientific">Prevotella pectinovora</name>
    <dbReference type="NCBI Taxonomy" id="1602169"/>
    <lineage>
        <taxon>Bacteria</taxon>
        <taxon>Pseudomonadati</taxon>
        <taxon>Bacteroidota</taxon>
        <taxon>Bacteroidia</taxon>
        <taxon>Bacteroidales</taxon>
        <taxon>Prevotellaceae</taxon>
        <taxon>Prevotella</taxon>
    </lineage>
</organism>
<proteinExistence type="predicted"/>
<dbReference type="AlphaFoldDB" id="A0A0D0J1W2"/>
<dbReference type="STRING" id="1602171.ST44_02505"/>